<accession>A0A160KQH4</accession>
<dbReference type="KEGG" id="rtn:A6122_0327"/>
<evidence type="ECO:0000259" key="2">
    <source>
        <dbReference type="PROSITE" id="PS01124"/>
    </source>
</evidence>
<gene>
    <name evidence="3" type="ORF">A6122_0327</name>
</gene>
<evidence type="ECO:0000313" key="4">
    <source>
        <dbReference type="Proteomes" id="UP000077071"/>
    </source>
</evidence>
<dbReference type="PATRIC" id="fig|33888.3.peg.377"/>
<dbReference type="AlphaFoldDB" id="A0A160KQH4"/>
<feature type="region of interest" description="Disordered" evidence="1">
    <location>
        <begin position="280"/>
        <end position="302"/>
    </location>
</feature>
<proteinExistence type="predicted"/>
<keyword evidence="4" id="KW-1185">Reference proteome</keyword>
<dbReference type="OrthoDB" id="5055514at2"/>
<dbReference type="EMBL" id="CP015515">
    <property type="protein sequence ID" value="AND15487.1"/>
    <property type="molecule type" value="Genomic_DNA"/>
</dbReference>
<reference evidence="3 4" key="1">
    <citation type="submission" date="2016-05" db="EMBL/GenBank/DDBJ databases">
        <title>Complete genome sequence of Rathayibacter tritici NCPPB 1953.</title>
        <authorList>
            <person name="Park J."/>
            <person name="Lee H.-H."/>
            <person name="Lee S.-W."/>
            <person name="Seo Y.-S."/>
        </authorList>
    </citation>
    <scope>NUCLEOTIDE SEQUENCE [LARGE SCALE GENOMIC DNA]</scope>
    <source>
        <strain evidence="3 4">NCPPB 1953</strain>
    </source>
</reference>
<dbReference type="GO" id="GO:0043565">
    <property type="term" value="F:sequence-specific DNA binding"/>
    <property type="evidence" value="ECO:0007669"/>
    <property type="project" value="InterPro"/>
</dbReference>
<feature type="domain" description="HTH araC/xylS-type" evidence="2">
    <location>
        <begin position="191"/>
        <end position="293"/>
    </location>
</feature>
<protein>
    <recommendedName>
        <fullName evidence="2">HTH araC/xylS-type domain-containing protein</fullName>
    </recommendedName>
</protein>
<organism evidence="3 4">
    <name type="scientific">Rathayibacter tritici</name>
    <dbReference type="NCBI Taxonomy" id="33888"/>
    <lineage>
        <taxon>Bacteria</taxon>
        <taxon>Bacillati</taxon>
        <taxon>Actinomycetota</taxon>
        <taxon>Actinomycetes</taxon>
        <taxon>Micrococcales</taxon>
        <taxon>Microbacteriaceae</taxon>
        <taxon>Rathayibacter</taxon>
    </lineage>
</organism>
<dbReference type="InterPro" id="IPR018060">
    <property type="entry name" value="HTH_AraC"/>
</dbReference>
<dbReference type="RefSeq" id="WP_068250833.1">
    <property type="nucleotide sequence ID" value="NZ_CP015515.1"/>
</dbReference>
<evidence type="ECO:0000256" key="1">
    <source>
        <dbReference type="SAM" id="MobiDB-lite"/>
    </source>
</evidence>
<dbReference type="GO" id="GO:0003700">
    <property type="term" value="F:DNA-binding transcription factor activity"/>
    <property type="evidence" value="ECO:0007669"/>
    <property type="project" value="InterPro"/>
</dbReference>
<dbReference type="Proteomes" id="UP000077071">
    <property type="component" value="Chromosome"/>
</dbReference>
<name>A0A160KQH4_9MICO</name>
<sequence>MAQDWLAERDFLGDFDPDFRLVSDEIRFEGFRAGRIWHSEGAYSIARSSQVALLIVQIEGEATLHVPMWGEKPKVIGPGDVAVLPGGGPSTFRFAAARPVARYQIEFDLAGLPAPARHELELGMVFSQPAKAYRDAVVATANIALNSTMVGGEAGFADFGLGLRHLTTALLLHALEATAPEHSEDAESLHRAALRVIAMRATDPDFTVEELAQAVGRSPRNLRHIFAQAGSSAKAALTEERVRRARMHAADAEHGRRFADPEIARLAGFRDVRALRRALAQRQGQARADSARSDSPMPTHSH</sequence>
<dbReference type="Gene3D" id="1.10.10.60">
    <property type="entry name" value="Homeodomain-like"/>
    <property type="match status" value="1"/>
</dbReference>
<evidence type="ECO:0000313" key="3">
    <source>
        <dbReference type="EMBL" id="AND15487.1"/>
    </source>
</evidence>
<dbReference type="SMART" id="SM00342">
    <property type="entry name" value="HTH_ARAC"/>
    <property type="match status" value="1"/>
</dbReference>
<dbReference type="PROSITE" id="PS01124">
    <property type="entry name" value="HTH_ARAC_FAMILY_2"/>
    <property type="match status" value="1"/>
</dbReference>